<dbReference type="EMBL" id="FNJU01000001">
    <property type="protein sequence ID" value="SDP04010.1"/>
    <property type="molecule type" value="Genomic_DNA"/>
</dbReference>
<organism evidence="1 2">
    <name type="scientific">Litchfieldia salsa</name>
    <dbReference type="NCBI Taxonomy" id="930152"/>
    <lineage>
        <taxon>Bacteria</taxon>
        <taxon>Bacillati</taxon>
        <taxon>Bacillota</taxon>
        <taxon>Bacilli</taxon>
        <taxon>Bacillales</taxon>
        <taxon>Bacillaceae</taxon>
        <taxon>Litchfieldia</taxon>
    </lineage>
</organism>
<protein>
    <submittedName>
        <fullName evidence="1">Uncharacterized protein</fullName>
    </submittedName>
</protein>
<dbReference type="OrthoDB" id="2452352at2"/>
<gene>
    <name evidence="1" type="ORF">SAMN05216565_101304</name>
</gene>
<reference evidence="2" key="1">
    <citation type="submission" date="2016-10" db="EMBL/GenBank/DDBJ databases">
        <authorList>
            <person name="Varghese N."/>
            <person name="Submissions S."/>
        </authorList>
    </citation>
    <scope>NUCLEOTIDE SEQUENCE [LARGE SCALE GENOMIC DNA]</scope>
    <source>
        <strain evidence="2">IBRC-M10078</strain>
    </source>
</reference>
<dbReference type="AlphaFoldDB" id="A0A1H0PGW6"/>
<evidence type="ECO:0000313" key="2">
    <source>
        <dbReference type="Proteomes" id="UP000199159"/>
    </source>
</evidence>
<evidence type="ECO:0000313" key="1">
    <source>
        <dbReference type="EMBL" id="SDP04010.1"/>
    </source>
</evidence>
<proteinExistence type="predicted"/>
<dbReference type="Proteomes" id="UP000199159">
    <property type="component" value="Unassembled WGS sequence"/>
</dbReference>
<name>A0A1H0PGW6_9BACI</name>
<keyword evidence="2" id="KW-1185">Reference proteome</keyword>
<sequence>MKHFSILVCSFIIYISGCSLQGNATDEELKIPNGYIIIDHHKAKLQTGGFHLERKVGLETEVVTTDSASPNQIAETLEPIKVAPNSTLAFKTDIKESNITAIQWNDKEPEKEVKLEDNEFIAPVEQGEYIYEIISRWNNNEVSYTIVVKVE</sequence>
<dbReference type="RefSeq" id="WP_090849362.1">
    <property type="nucleotide sequence ID" value="NZ_FNJU01000001.1"/>
</dbReference>
<accession>A0A1H0PGW6</accession>